<keyword evidence="3" id="KW-1185">Reference proteome</keyword>
<feature type="region of interest" description="Disordered" evidence="1">
    <location>
        <begin position="17"/>
        <end position="52"/>
    </location>
</feature>
<evidence type="ECO:0000313" key="3">
    <source>
        <dbReference type="Proteomes" id="UP000801492"/>
    </source>
</evidence>
<evidence type="ECO:0000313" key="2">
    <source>
        <dbReference type="EMBL" id="KAF2884725.1"/>
    </source>
</evidence>
<dbReference type="EMBL" id="VTPC01090141">
    <property type="protein sequence ID" value="KAF2884725.1"/>
    <property type="molecule type" value="Genomic_DNA"/>
</dbReference>
<organism evidence="2 3">
    <name type="scientific">Ignelater luminosus</name>
    <name type="common">Cucubano</name>
    <name type="synonym">Pyrophorus luminosus</name>
    <dbReference type="NCBI Taxonomy" id="2038154"/>
    <lineage>
        <taxon>Eukaryota</taxon>
        <taxon>Metazoa</taxon>
        <taxon>Ecdysozoa</taxon>
        <taxon>Arthropoda</taxon>
        <taxon>Hexapoda</taxon>
        <taxon>Insecta</taxon>
        <taxon>Pterygota</taxon>
        <taxon>Neoptera</taxon>
        <taxon>Endopterygota</taxon>
        <taxon>Coleoptera</taxon>
        <taxon>Polyphaga</taxon>
        <taxon>Elateriformia</taxon>
        <taxon>Elateroidea</taxon>
        <taxon>Elateridae</taxon>
        <taxon>Agrypninae</taxon>
        <taxon>Pyrophorini</taxon>
        <taxon>Ignelater</taxon>
    </lineage>
</organism>
<accession>A0A8K0CIW0</accession>
<dbReference type="Proteomes" id="UP000801492">
    <property type="component" value="Unassembled WGS sequence"/>
</dbReference>
<proteinExistence type="predicted"/>
<name>A0A8K0CIW0_IGNLU</name>
<feature type="compositionally biased region" description="Low complexity" evidence="1">
    <location>
        <begin position="40"/>
        <end position="52"/>
    </location>
</feature>
<sequence length="166" mass="19259">MSKYEKEQQQLQALEEALIDEEPYEYSSESYNESDDEESSLQLSSDSSSDELIPNTNLTDVKWNSITGSNLREFVFGLSSVGIKAYVIQEMQNKDPVDFFLFINEKLLNRMMVETHSYATQKLTKSFLPKSRIKKWQDVDIEEMKFFGITNVDWLNSNTKIILSLV</sequence>
<dbReference type="OrthoDB" id="123207at2759"/>
<protein>
    <recommendedName>
        <fullName evidence="4">PiggyBac transposable element-derived protein domain-containing protein</fullName>
    </recommendedName>
</protein>
<comment type="caution">
    <text evidence="2">The sequence shown here is derived from an EMBL/GenBank/DDBJ whole genome shotgun (WGS) entry which is preliminary data.</text>
</comment>
<reference evidence="2" key="1">
    <citation type="submission" date="2019-08" db="EMBL/GenBank/DDBJ databases">
        <title>The genome of the North American firefly Photinus pyralis.</title>
        <authorList>
            <consortium name="Photinus pyralis genome working group"/>
            <person name="Fallon T.R."/>
            <person name="Sander Lower S.E."/>
            <person name="Weng J.-K."/>
        </authorList>
    </citation>
    <scope>NUCLEOTIDE SEQUENCE</scope>
    <source>
        <strain evidence="2">TRF0915ILg1</strain>
        <tissue evidence="2">Whole body</tissue>
    </source>
</reference>
<gene>
    <name evidence="2" type="ORF">ILUMI_21451</name>
</gene>
<dbReference type="AlphaFoldDB" id="A0A8K0CIW0"/>
<evidence type="ECO:0008006" key="4">
    <source>
        <dbReference type="Google" id="ProtNLM"/>
    </source>
</evidence>
<evidence type="ECO:0000256" key="1">
    <source>
        <dbReference type="SAM" id="MobiDB-lite"/>
    </source>
</evidence>